<feature type="compositionally biased region" description="Gly residues" evidence="1">
    <location>
        <begin position="38"/>
        <end position="72"/>
    </location>
</feature>
<dbReference type="OrthoDB" id="3559204at2759"/>
<feature type="region of interest" description="Disordered" evidence="1">
    <location>
        <begin position="156"/>
        <end position="232"/>
    </location>
</feature>
<dbReference type="VEuPathDB" id="FungiDB:jhhlp_000479"/>
<keyword evidence="2" id="KW-0732">Signal</keyword>
<protein>
    <submittedName>
        <fullName evidence="3">Uncharacterized protein</fullName>
    </submittedName>
</protein>
<feature type="compositionally biased region" description="Acidic residues" evidence="1">
    <location>
        <begin position="185"/>
        <end position="197"/>
    </location>
</feature>
<evidence type="ECO:0000313" key="3">
    <source>
        <dbReference type="EMBL" id="PKS13137.1"/>
    </source>
</evidence>
<organism evidence="3 4">
    <name type="scientific">Lomentospora prolificans</name>
    <dbReference type="NCBI Taxonomy" id="41688"/>
    <lineage>
        <taxon>Eukaryota</taxon>
        <taxon>Fungi</taxon>
        <taxon>Dikarya</taxon>
        <taxon>Ascomycota</taxon>
        <taxon>Pezizomycotina</taxon>
        <taxon>Sordariomycetes</taxon>
        <taxon>Hypocreomycetidae</taxon>
        <taxon>Microascales</taxon>
        <taxon>Microascaceae</taxon>
        <taxon>Lomentospora</taxon>
    </lineage>
</organism>
<feature type="region of interest" description="Disordered" evidence="1">
    <location>
        <begin position="37"/>
        <end position="72"/>
    </location>
</feature>
<reference evidence="3 4" key="1">
    <citation type="journal article" date="2017" name="G3 (Bethesda)">
        <title>First Draft Genome Sequence of the Pathogenic Fungus Lomentospora prolificans (Formerly Scedosporium prolificans).</title>
        <authorList>
            <person name="Luo R."/>
            <person name="Zimin A."/>
            <person name="Workman R."/>
            <person name="Fan Y."/>
            <person name="Pertea G."/>
            <person name="Grossman N."/>
            <person name="Wear M.P."/>
            <person name="Jia B."/>
            <person name="Miller H."/>
            <person name="Casadevall A."/>
            <person name="Timp W."/>
            <person name="Zhang S.X."/>
            <person name="Salzberg S.L."/>
        </authorList>
    </citation>
    <scope>NUCLEOTIDE SEQUENCE [LARGE SCALE GENOMIC DNA]</scope>
    <source>
        <strain evidence="3 4">JHH-5317</strain>
    </source>
</reference>
<dbReference type="AlphaFoldDB" id="A0A2N3NL27"/>
<comment type="caution">
    <text evidence="3">The sequence shown here is derived from an EMBL/GenBank/DDBJ whole genome shotgun (WGS) entry which is preliminary data.</text>
</comment>
<proteinExistence type="predicted"/>
<accession>A0A2N3NL27</accession>
<dbReference type="Proteomes" id="UP000233524">
    <property type="component" value="Unassembled WGS sequence"/>
</dbReference>
<dbReference type="EMBL" id="NLAX01000002">
    <property type="protein sequence ID" value="PKS13137.1"/>
    <property type="molecule type" value="Genomic_DNA"/>
</dbReference>
<sequence length="258" mass="25112">MHLSLKFGLAAACLASVSVATTCNLASAMPLEPYLDDGSGGSSGSGNSGSGGGSSGSGGGSSGGGGGSSGGGGQADVNHWISVALDNAGDYIKRDIRYTLSTAVRRSEAALSCSKTETCVSLEDGVFCLNMDSGDFHDADGTTGNLVSGDYTLPDGRSGNLFNGPTPMPTGTSDVDAQATPTFSDGDDADTGSDDTEGSGAGAGRGGLTTTTRVGANSPSQTGGASSNPPSAATVNMERNLVAASVVAASLGIFLMAL</sequence>
<evidence type="ECO:0000313" key="4">
    <source>
        <dbReference type="Proteomes" id="UP000233524"/>
    </source>
</evidence>
<evidence type="ECO:0000256" key="2">
    <source>
        <dbReference type="SAM" id="SignalP"/>
    </source>
</evidence>
<gene>
    <name evidence="3" type="ORF">jhhlp_000479</name>
</gene>
<feature type="signal peptide" evidence="2">
    <location>
        <begin position="1"/>
        <end position="28"/>
    </location>
</feature>
<keyword evidence="4" id="KW-1185">Reference proteome</keyword>
<dbReference type="InParanoid" id="A0A2N3NL27"/>
<feature type="compositionally biased region" description="Polar residues" evidence="1">
    <location>
        <begin position="217"/>
        <end position="232"/>
    </location>
</feature>
<evidence type="ECO:0000256" key="1">
    <source>
        <dbReference type="SAM" id="MobiDB-lite"/>
    </source>
</evidence>
<feature type="chain" id="PRO_5014671918" evidence="2">
    <location>
        <begin position="29"/>
        <end position="258"/>
    </location>
</feature>
<feature type="compositionally biased region" description="Polar residues" evidence="1">
    <location>
        <begin position="169"/>
        <end position="181"/>
    </location>
</feature>
<name>A0A2N3NL27_9PEZI</name>